<reference evidence="3" key="1">
    <citation type="submission" date="2023-05" db="EMBL/GenBank/DDBJ databases">
        <authorList>
            <person name="Stuckert A."/>
        </authorList>
    </citation>
    <scope>NUCLEOTIDE SEQUENCE</scope>
</reference>
<dbReference type="InterPro" id="IPR001563">
    <property type="entry name" value="Peptidase_S10"/>
</dbReference>
<keyword evidence="2" id="KW-0378">Hydrolase</keyword>
<keyword evidence="4" id="KW-1185">Reference proteome</keyword>
<dbReference type="SUPFAM" id="SSF53474">
    <property type="entry name" value="alpha/beta-Hydrolases"/>
    <property type="match status" value="1"/>
</dbReference>
<accession>A0ABN9AIB2</accession>
<dbReference type="Pfam" id="PF00450">
    <property type="entry name" value="Peptidase_S10"/>
    <property type="match status" value="1"/>
</dbReference>
<sequence>GLLILHCAFGGTFYRSCSPEDQITYLPGLDEEPSFLQYSGYLNVPGGKYLHYWFVESQQDPSSRPVVLWLNGGPGCSSLDGFLSGHGPFLVQDGGNTLKSNPHSWNKIANMLYLETPAGVGYSYSDDKSYQINDTQVAQDNYMAMKRFFPPVPRVHENEFYIAGESYGGFYVPKLAVELLKDESINLKGIAIGNGLTDYDINDNSLLYFAYYHGLIDTELWSELQAACCKDDKCEFTKSKDTKCNIKTMIAYSQSRMFGLNRYNLYKKCEHGKPGEIRDLGDHFVVYHPGIYSLEVHSNFCAKLQRLSQLKKPIKLSVPCMDDSSINTYMNKPEVQKALHVHHREPGWDVCSTEVFWLFIRELRNVRDQYLELLNKGYRIFVYSGDTDMACNFLGIEWFVHSLDQELQVPYNAWVYEEEGHPQIAGFVKQYANLTLLTVKGAGHMVATDKPKEASMLFHHFINNEPF</sequence>
<proteinExistence type="inferred from homology"/>
<dbReference type="EC" id="3.4.16.-" evidence="2"/>
<evidence type="ECO:0000256" key="1">
    <source>
        <dbReference type="ARBA" id="ARBA00009431"/>
    </source>
</evidence>
<dbReference type="InterPro" id="IPR018202">
    <property type="entry name" value="Ser_caboxypep_ser_AS"/>
</dbReference>
<evidence type="ECO:0000313" key="3">
    <source>
        <dbReference type="EMBL" id="CAI9535787.1"/>
    </source>
</evidence>
<protein>
    <recommendedName>
        <fullName evidence="2">Carboxypeptidase</fullName>
        <ecNumber evidence="2">3.4.16.-</ecNumber>
    </recommendedName>
</protein>
<feature type="non-terminal residue" evidence="3">
    <location>
        <position position="1"/>
    </location>
</feature>
<dbReference type="PANTHER" id="PTHR11802:SF502">
    <property type="entry name" value="LYSOSOMAL PROTECTIVE PROTEIN"/>
    <property type="match status" value="1"/>
</dbReference>
<dbReference type="EMBL" id="CATNWA010000283">
    <property type="protein sequence ID" value="CAI9535787.1"/>
    <property type="molecule type" value="Genomic_DNA"/>
</dbReference>
<keyword evidence="2" id="KW-0121">Carboxypeptidase</keyword>
<dbReference type="InterPro" id="IPR029058">
    <property type="entry name" value="AB_hydrolase_fold"/>
</dbReference>
<keyword evidence="2" id="KW-0645">Protease</keyword>
<comment type="similarity">
    <text evidence="1 2">Belongs to the peptidase S10 family.</text>
</comment>
<evidence type="ECO:0000256" key="2">
    <source>
        <dbReference type="RuleBase" id="RU361156"/>
    </source>
</evidence>
<dbReference type="PRINTS" id="PR00724">
    <property type="entry name" value="CRBOXYPTASEC"/>
</dbReference>
<gene>
    <name evidence="3" type="ORF">SPARVUS_LOCUS917416</name>
</gene>
<evidence type="ECO:0000313" key="4">
    <source>
        <dbReference type="Proteomes" id="UP001162483"/>
    </source>
</evidence>
<dbReference type="PROSITE" id="PS00131">
    <property type="entry name" value="CARBOXYPEPT_SER_SER"/>
    <property type="match status" value="1"/>
</dbReference>
<dbReference type="PANTHER" id="PTHR11802">
    <property type="entry name" value="SERINE PROTEASE FAMILY S10 SERINE CARBOXYPEPTIDASE"/>
    <property type="match status" value="1"/>
</dbReference>
<dbReference type="Gene3D" id="3.40.50.1820">
    <property type="entry name" value="alpha/beta hydrolase"/>
    <property type="match status" value="1"/>
</dbReference>
<name>A0ABN9AIB2_9NEOB</name>
<comment type="caution">
    <text evidence="3">The sequence shown here is derived from an EMBL/GenBank/DDBJ whole genome shotgun (WGS) entry which is preliminary data.</text>
</comment>
<dbReference type="Proteomes" id="UP001162483">
    <property type="component" value="Unassembled WGS sequence"/>
</dbReference>
<organism evidence="3 4">
    <name type="scientific">Staurois parvus</name>
    <dbReference type="NCBI Taxonomy" id="386267"/>
    <lineage>
        <taxon>Eukaryota</taxon>
        <taxon>Metazoa</taxon>
        <taxon>Chordata</taxon>
        <taxon>Craniata</taxon>
        <taxon>Vertebrata</taxon>
        <taxon>Euteleostomi</taxon>
        <taxon>Amphibia</taxon>
        <taxon>Batrachia</taxon>
        <taxon>Anura</taxon>
        <taxon>Neobatrachia</taxon>
        <taxon>Ranoidea</taxon>
        <taxon>Ranidae</taxon>
        <taxon>Staurois</taxon>
    </lineage>
</organism>